<evidence type="ECO:0000256" key="1">
    <source>
        <dbReference type="ARBA" id="ARBA00022729"/>
    </source>
</evidence>
<dbReference type="GeneID" id="115924115"/>
<dbReference type="OMA" id="IPCVYIA"/>
<dbReference type="Gene3D" id="3.50.30.30">
    <property type="match status" value="1"/>
</dbReference>
<protein>
    <recommendedName>
        <fullName evidence="4">PA domain-containing protein</fullName>
    </recommendedName>
</protein>
<evidence type="ECO:0000313" key="6">
    <source>
        <dbReference type="Proteomes" id="UP000007110"/>
    </source>
</evidence>
<dbReference type="PANTHER" id="PTHR22702:SF1">
    <property type="entry name" value="PROTEASE-ASSOCIATED DOMAIN-CONTAINING PROTEIN 1"/>
    <property type="match status" value="1"/>
</dbReference>
<dbReference type="InParanoid" id="A0A7M7NU42"/>
<dbReference type="KEGG" id="spu:115924115"/>
<dbReference type="AlphaFoldDB" id="A0A7M7NU42"/>
<feature type="domain" description="PA" evidence="4">
    <location>
        <begin position="68"/>
        <end position="155"/>
    </location>
</feature>
<evidence type="ECO:0000256" key="3">
    <source>
        <dbReference type="SAM" id="SignalP"/>
    </source>
</evidence>
<reference evidence="5" key="2">
    <citation type="submission" date="2021-01" db="UniProtKB">
        <authorList>
            <consortium name="EnsemblMetazoa"/>
        </authorList>
    </citation>
    <scope>IDENTIFICATION</scope>
</reference>
<organism evidence="5 6">
    <name type="scientific">Strongylocentrotus purpuratus</name>
    <name type="common">Purple sea urchin</name>
    <dbReference type="NCBI Taxonomy" id="7668"/>
    <lineage>
        <taxon>Eukaryota</taxon>
        <taxon>Metazoa</taxon>
        <taxon>Echinodermata</taxon>
        <taxon>Eleutherozoa</taxon>
        <taxon>Echinozoa</taxon>
        <taxon>Echinoidea</taxon>
        <taxon>Euechinoidea</taxon>
        <taxon>Echinacea</taxon>
        <taxon>Camarodonta</taxon>
        <taxon>Echinidea</taxon>
        <taxon>Strongylocentrotidae</taxon>
        <taxon>Strongylocentrotus</taxon>
    </lineage>
</organism>
<dbReference type="OrthoDB" id="206201at2759"/>
<name>A0A7M7NU42_STRPU</name>
<sequence>MRAFPADWKVICVIFWCLNLTGRVFGHGVNENLVFRVLKPSHIAYDFTIRPAKNFGGIFNFFYNGIQLVAADPIEACGEIQNAEETRGAVALVKRGECSFLSKSIVADRAGALMLIIFDSDEKNDYRFIDMIDDDTKRSTSIPVAFMQGRDGNMLEHYLMEHKGPIEIAIPVNTTGIPYSHLHRPPWTLW</sequence>
<evidence type="ECO:0000259" key="4">
    <source>
        <dbReference type="Pfam" id="PF02225"/>
    </source>
</evidence>
<dbReference type="InterPro" id="IPR046450">
    <property type="entry name" value="PA_dom_sf"/>
</dbReference>
<keyword evidence="1 3" id="KW-0732">Signal</keyword>
<dbReference type="SUPFAM" id="SSF52025">
    <property type="entry name" value="PA domain"/>
    <property type="match status" value="1"/>
</dbReference>
<dbReference type="InterPro" id="IPR003137">
    <property type="entry name" value="PA_domain"/>
</dbReference>
<feature type="chain" id="PRO_5029478461" description="PA domain-containing protein" evidence="3">
    <location>
        <begin position="27"/>
        <end position="190"/>
    </location>
</feature>
<dbReference type="RefSeq" id="XP_030841771.1">
    <property type="nucleotide sequence ID" value="XM_030985911.1"/>
</dbReference>
<proteinExistence type="predicted"/>
<keyword evidence="6" id="KW-1185">Reference proteome</keyword>
<dbReference type="Pfam" id="PF02225">
    <property type="entry name" value="PA"/>
    <property type="match status" value="1"/>
</dbReference>
<feature type="signal peptide" evidence="3">
    <location>
        <begin position="1"/>
        <end position="26"/>
    </location>
</feature>
<dbReference type="Proteomes" id="UP000007110">
    <property type="component" value="Unassembled WGS sequence"/>
</dbReference>
<dbReference type="EnsemblMetazoa" id="XM_030985911">
    <property type="protein sequence ID" value="XP_030841771"/>
    <property type="gene ID" value="LOC115924115"/>
</dbReference>
<dbReference type="PANTHER" id="PTHR22702">
    <property type="entry name" value="PROTEASE-ASSOCIATED DOMAIN-CONTAINING PROTEIN"/>
    <property type="match status" value="1"/>
</dbReference>
<evidence type="ECO:0000313" key="5">
    <source>
        <dbReference type="EnsemblMetazoa" id="XP_030841771"/>
    </source>
</evidence>
<evidence type="ECO:0000256" key="2">
    <source>
        <dbReference type="ARBA" id="ARBA00023180"/>
    </source>
</evidence>
<keyword evidence="2" id="KW-0325">Glycoprotein</keyword>
<accession>A0A7M7NU42</accession>
<reference evidence="6" key="1">
    <citation type="submission" date="2015-02" db="EMBL/GenBank/DDBJ databases">
        <title>Genome sequencing for Strongylocentrotus purpuratus.</title>
        <authorList>
            <person name="Murali S."/>
            <person name="Liu Y."/>
            <person name="Vee V."/>
            <person name="English A."/>
            <person name="Wang M."/>
            <person name="Skinner E."/>
            <person name="Han Y."/>
            <person name="Muzny D.M."/>
            <person name="Worley K.C."/>
            <person name="Gibbs R.A."/>
        </authorList>
    </citation>
    <scope>NUCLEOTIDE SEQUENCE</scope>
</reference>